<dbReference type="InterPro" id="IPR011545">
    <property type="entry name" value="DEAD/DEAH_box_helicase_dom"/>
</dbReference>
<evidence type="ECO:0000313" key="14">
    <source>
        <dbReference type="Proteomes" id="UP000485058"/>
    </source>
</evidence>
<dbReference type="SMART" id="SM01178">
    <property type="entry name" value="DUF4217"/>
    <property type="match status" value="1"/>
</dbReference>
<feature type="short sequence motif" description="Q motif" evidence="6">
    <location>
        <begin position="7"/>
        <end position="35"/>
    </location>
</feature>
<dbReference type="InterPro" id="IPR000629">
    <property type="entry name" value="RNA-helicase_DEAD-box_CS"/>
</dbReference>
<feature type="compositionally biased region" description="Low complexity" evidence="9">
    <location>
        <begin position="495"/>
        <end position="505"/>
    </location>
</feature>
<feature type="domain" description="Helicase ATP-binding" evidence="10">
    <location>
        <begin position="43"/>
        <end position="200"/>
    </location>
</feature>
<keyword evidence="5 8" id="KW-0694">RNA-binding</keyword>
<dbReference type="SMART" id="SM00490">
    <property type="entry name" value="HELICc"/>
    <property type="match status" value="1"/>
</dbReference>
<dbReference type="GO" id="GO:0003724">
    <property type="term" value="F:RNA helicase activity"/>
    <property type="evidence" value="ECO:0007669"/>
    <property type="project" value="UniProtKB-EC"/>
</dbReference>
<dbReference type="SUPFAM" id="SSF52540">
    <property type="entry name" value="P-loop containing nucleoside triphosphate hydrolases"/>
    <property type="match status" value="1"/>
</dbReference>
<evidence type="ECO:0000259" key="12">
    <source>
        <dbReference type="PROSITE" id="PS51195"/>
    </source>
</evidence>
<evidence type="ECO:0000256" key="1">
    <source>
        <dbReference type="ARBA" id="ARBA00022741"/>
    </source>
</evidence>
<comment type="catalytic activity">
    <reaction evidence="8">
        <text>ATP + H2O = ADP + phosphate + H(+)</text>
        <dbReference type="Rhea" id="RHEA:13065"/>
        <dbReference type="ChEBI" id="CHEBI:15377"/>
        <dbReference type="ChEBI" id="CHEBI:15378"/>
        <dbReference type="ChEBI" id="CHEBI:30616"/>
        <dbReference type="ChEBI" id="CHEBI:43474"/>
        <dbReference type="ChEBI" id="CHEBI:456216"/>
        <dbReference type="EC" id="3.6.4.13"/>
    </reaction>
</comment>
<comment type="domain">
    <text evidence="8">The Q motif is unique to and characteristic of the DEAD box family of RNA helicases and controls ATP binding and hydrolysis.</text>
</comment>
<dbReference type="AlphaFoldDB" id="A0A6A0A1N2"/>
<protein>
    <recommendedName>
        <fullName evidence="8">ATP-dependent RNA helicase</fullName>
        <ecNumber evidence="8">3.6.4.13</ecNumber>
    </recommendedName>
</protein>
<comment type="function">
    <text evidence="8">RNA helicase.</text>
</comment>
<dbReference type="GO" id="GO:0005524">
    <property type="term" value="F:ATP binding"/>
    <property type="evidence" value="ECO:0007669"/>
    <property type="project" value="UniProtKB-UniRule"/>
</dbReference>
<dbReference type="Gene3D" id="3.40.50.300">
    <property type="entry name" value="P-loop containing nucleotide triphosphate hydrolases"/>
    <property type="match status" value="2"/>
</dbReference>
<evidence type="ECO:0000256" key="4">
    <source>
        <dbReference type="ARBA" id="ARBA00022840"/>
    </source>
</evidence>
<evidence type="ECO:0000256" key="7">
    <source>
        <dbReference type="RuleBase" id="RU000492"/>
    </source>
</evidence>
<dbReference type="SMART" id="SM00487">
    <property type="entry name" value="DEXDc"/>
    <property type="match status" value="1"/>
</dbReference>
<dbReference type="PROSITE" id="PS00039">
    <property type="entry name" value="DEAD_ATP_HELICASE"/>
    <property type="match status" value="1"/>
</dbReference>
<organism evidence="13 14">
    <name type="scientific">Haematococcus lacustris</name>
    <name type="common">Green alga</name>
    <name type="synonym">Haematococcus pluvialis</name>
    <dbReference type="NCBI Taxonomy" id="44745"/>
    <lineage>
        <taxon>Eukaryota</taxon>
        <taxon>Viridiplantae</taxon>
        <taxon>Chlorophyta</taxon>
        <taxon>core chlorophytes</taxon>
        <taxon>Chlorophyceae</taxon>
        <taxon>CS clade</taxon>
        <taxon>Chlamydomonadales</taxon>
        <taxon>Haematococcaceae</taxon>
        <taxon>Haematococcus</taxon>
    </lineage>
</organism>
<dbReference type="CDD" id="cd17941">
    <property type="entry name" value="DEADc_DDX10"/>
    <property type="match status" value="1"/>
</dbReference>
<evidence type="ECO:0000256" key="8">
    <source>
        <dbReference type="RuleBase" id="RU365068"/>
    </source>
</evidence>
<feature type="region of interest" description="Disordered" evidence="9">
    <location>
        <begin position="453"/>
        <end position="516"/>
    </location>
</feature>
<dbReference type="InterPro" id="IPR025313">
    <property type="entry name" value="SPB4-like_CTE"/>
</dbReference>
<evidence type="ECO:0000256" key="9">
    <source>
        <dbReference type="SAM" id="MobiDB-lite"/>
    </source>
</evidence>
<feature type="domain" description="Helicase C-terminal" evidence="11">
    <location>
        <begin position="213"/>
        <end position="365"/>
    </location>
</feature>
<dbReference type="Pfam" id="PF00270">
    <property type="entry name" value="DEAD"/>
    <property type="match status" value="1"/>
</dbReference>
<dbReference type="PROSITE" id="PS51194">
    <property type="entry name" value="HELICASE_CTER"/>
    <property type="match status" value="1"/>
</dbReference>
<gene>
    <name evidence="13" type="ORF">HaLaN_23701</name>
</gene>
<comment type="caution">
    <text evidence="13">The sequence shown here is derived from an EMBL/GenBank/DDBJ whole genome shotgun (WGS) entry which is preliminary data.</text>
</comment>
<evidence type="ECO:0000256" key="6">
    <source>
        <dbReference type="PROSITE-ProRule" id="PRU00552"/>
    </source>
</evidence>
<keyword evidence="2 7" id="KW-0378">Hydrolase</keyword>
<name>A0A6A0A1N2_HAELA</name>
<feature type="region of interest" description="Disordered" evidence="9">
    <location>
        <begin position="544"/>
        <end position="563"/>
    </location>
</feature>
<evidence type="ECO:0000313" key="13">
    <source>
        <dbReference type="EMBL" id="GFH25696.1"/>
    </source>
</evidence>
<dbReference type="InterPro" id="IPR014014">
    <property type="entry name" value="RNA_helicase_DEAD_Q_motif"/>
</dbReference>
<proteinExistence type="inferred from homology"/>
<comment type="similarity">
    <text evidence="7">Belongs to the DEAD box helicase family.</text>
</comment>
<dbReference type="CDD" id="cd18787">
    <property type="entry name" value="SF2_C_DEAD"/>
    <property type="match status" value="1"/>
</dbReference>
<dbReference type="GO" id="GO:0016787">
    <property type="term" value="F:hydrolase activity"/>
    <property type="evidence" value="ECO:0007669"/>
    <property type="project" value="UniProtKB-KW"/>
</dbReference>
<dbReference type="PROSITE" id="PS51192">
    <property type="entry name" value="HELICASE_ATP_BIND_1"/>
    <property type="match status" value="1"/>
</dbReference>
<evidence type="ECO:0000256" key="2">
    <source>
        <dbReference type="ARBA" id="ARBA00022801"/>
    </source>
</evidence>
<keyword evidence="1 7" id="KW-0547">Nucleotide-binding</keyword>
<sequence>MSPTFYIGFAELPLSKSTLEGLEKHNYKTLTAVQRAALPHALTACTMSGTLQVLERLFRLRWTRFDGLGALILTPTRELALQIFQELRKVGASHDLSAGLLIGGKAVKEEAATINRMNILVATPGRLLQHMDETPGFDANSLQVLVLDEADRILDLGFAEAVDAILQNLPQQRQTLLFSATQTKSIKDLARLSLSDPEYVAVHAEAETATPLKLQQALAVVEAHHKVDTLWSFIKAHLAAKTIVFFSTCKQAFKKLRPGVPLRALHGGMKQMKRMVVYADFCQAEHMVLFATDIAGRGLDFPSVDWVLQVDCPEDAAAYIHRVGRTASEAPGMQAALAAAKIPIKTIRVNPSAQQCIGPALAALLSKSVELKEFAQRALVAYVRSLVLAPSKDVFADVSSLPLEQLASSWGLLAAPKMRFLKKVGKKRQAVLELGGAGGLQGTASPPAQELVPAVSEGGQHADTAQARVKGPEGYAAATGSREQPSSRVSKKAKAAAILEGQGKQQEAEAGEGVESGGQAGAKQLAAAGGVAWEIRSTAVGKAGKDAAQHGKPVVGERAEEDSGDELLTLKQRDVFSEAGDGEGVGGVASSFSSMAVDAGKKKKKLKIKVGRSTGQRMVFDADGVALRPLEALALDGLGPSAAAPDADPGDSVYAVRDNPADRFEVAAAAMHR</sequence>
<feature type="domain" description="DEAD-box RNA helicase Q" evidence="12">
    <location>
        <begin position="7"/>
        <end position="35"/>
    </location>
</feature>
<accession>A0A6A0A1N2</accession>
<dbReference type="InterPro" id="IPR014001">
    <property type="entry name" value="Helicase_ATP-bd"/>
</dbReference>
<dbReference type="EC" id="3.6.4.13" evidence="8"/>
<evidence type="ECO:0000256" key="5">
    <source>
        <dbReference type="ARBA" id="ARBA00022884"/>
    </source>
</evidence>
<keyword evidence="14" id="KW-1185">Reference proteome</keyword>
<evidence type="ECO:0000256" key="3">
    <source>
        <dbReference type="ARBA" id="ARBA00022806"/>
    </source>
</evidence>
<evidence type="ECO:0000259" key="10">
    <source>
        <dbReference type="PROSITE" id="PS51192"/>
    </source>
</evidence>
<dbReference type="InterPro" id="IPR001650">
    <property type="entry name" value="Helicase_C-like"/>
</dbReference>
<dbReference type="PROSITE" id="PS51195">
    <property type="entry name" value="Q_MOTIF"/>
    <property type="match status" value="1"/>
</dbReference>
<dbReference type="EMBL" id="BLLF01002892">
    <property type="protein sequence ID" value="GFH25696.1"/>
    <property type="molecule type" value="Genomic_DNA"/>
</dbReference>
<dbReference type="PANTHER" id="PTHR24031">
    <property type="entry name" value="RNA HELICASE"/>
    <property type="match status" value="1"/>
</dbReference>
<dbReference type="Proteomes" id="UP000485058">
    <property type="component" value="Unassembled WGS sequence"/>
</dbReference>
<dbReference type="GO" id="GO:0003723">
    <property type="term" value="F:RNA binding"/>
    <property type="evidence" value="ECO:0007669"/>
    <property type="project" value="UniProtKB-UniRule"/>
</dbReference>
<reference evidence="13 14" key="1">
    <citation type="submission" date="2020-02" db="EMBL/GenBank/DDBJ databases">
        <title>Draft genome sequence of Haematococcus lacustris strain NIES-144.</title>
        <authorList>
            <person name="Morimoto D."/>
            <person name="Nakagawa S."/>
            <person name="Yoshida T."/>
            <person name="Sawayama S."/>
        </authorList>
    </citation>
    <scope>NUCLEOTIDE SEQUENCE [LARGE SCALE GENOMIC DNA]</scope>
    <source>
        <strain evidence="13 14">NIES-144</strain>
    </source>
</reference>
<keyword evidence="3 7" id="KW-0347">Helicase</keyword>
<keyword evidence="4 7" id="KW-0067">ATP-binding</keyword>
<evidence type="ECO:0000259" key="11">
    <source>
        <dbReference type="PROSITE" id="PS51194"/>
    </source>
</evidence>
<dbReference type="InterPro" id="IPR027417">
    <property type="entry name" value="P-loop_NTPase"/>
</dbReference>
<dbReference type="Pfam" id="PF13959">
    <property type="entry name" value="CTE_SPB4"/>
    <property type="match status" value="1"/>
</dbReference>
<dbReference type="Pfam" id="PF00271">
    <property type="entry name" value="Helicase_C"/>
    <property type="match status" value="1"/>
</dbReference>